<comment type="similarity">
    <text evidence="2 8">Belongs to the glycosyl hydrolase 28 family.</text>
</comment>
<feature type="signal peptide" evidence="9">
    <location>
        <begin position="1"/>
        <end position="24"/>
    </location>
</feature>
<dbReference type="Pfam" id="PF00295">
    <property type="entry name" value="Glyco_hydro_28"/>
    <property type="match status" value="1"/>
</dbReference>
<protein>
    <recommendedName>
        <fullName evidence="13">Polygalacturonase</fullName>
    </recommendedName>
</protein>
<evidence type="ECO:0000313" key="11">
    <source>
        <dbReference type="EMBL" id="GMN18691.1"/>
    </source>
</evidence>
<comment type="caution">
    <text evidence="10">The sequence shown here is derived from an EMBL/GenBank/DDBJ whole genome shotgun (WGS) entry which is preliminary data.</text>
</comment>
<evidence type="ECO:0000256" key="8">
    <source>
        <dbReference type="RuleBase" id="RU361169"/>
    </source>
</evidence>
<evidence type="ECO:0008006" key="13">
    <source>
        <dbReference type="Google" id="ProtNLM"/>
    </source>
</evidence>
<keyword evidence="7" id="KW-0961">Cell wall biogenesis/degradation</keyword>
<evidence type="ECO:0000256" key="6">
    <source>
        <dbReference type="ARBA" id="ARBA00023295"/>
    </source>
</evidence>
<dbReference type="Gene3D" id="2.160.20.10">
    <property type="entry name" value="Single-stranded right-handed beta-helix, Pectin lyase-like"/>
    <property type="match status" value="1"/>
</dbReference>
<dbReference type="InterPro" id="IPR012334">
    <property type="entry name" value="Pectin_lyas_fold"/>
</dbReference>
<evidence type="ECO:0000256" key="9">
    <source>
        <dbReference type="SAM" id="SignalP"/>
    </source>
</evidence>
<evidence type="ECO:0000313" key="10">
    <source>
        <dbReference type="EMBL" id="GMN18685.1"/>
    </source>
</evidence>
<dbReference type="EMBL" id="BTGU01004966">
    <property type="protein sequence ID" value="GMN18691.1"/>
    <property type="molecule type" value="Genomic_DNA"/>
</dbReference>
<keyword evidence="4" id="KW-0964">Secreted</keyword>
<dbReference type="InterPro" id="IPR000743">
    <property type="entry name" value="Glyco_hydro_28"/>
</dbReference>
<keyword evidence="12" id="KW-1185">Reference proteome</keyword>
<keyword evidence="3" id="KW-0134">Cell wall</keyword>
<dbReference type="Proteomes" id="UP001187192">
    <property type="component" value="Unassembled WGS sequence"/>
</dbReference>
<proteinExistence type="inferred from homology"/>
<keyword evidence="5 8" id="KW-0378">Hydrolase</keyword>
<evidence type="ECO:0000256" key="5">
    <source>
        <dbReference type="ARBA" id="ARBA00022801"/>
    </source>
</evidence>
<dbReference type="GO" id="GO:0005975">
    <property type="term" value="P:carbohydrate metabolic process"/>
    <property type="evidence" value="ECO:0007669"/>
    <property type="project" value="InterPro"/>
</dbReference>
<accession>A0AA88CIN3</accession>
<evidence type="ECO:0000256" key="7">
    <source>
        <dbReference type="ARBA" id="ARBA00023316"/>
    </source>
</evidence>
<organism evidence="10 12">
    <name type="scientific">Ficus carica</name>
    <name type="common">Common fig</name>
    <dbReference type="NCBI Taxonomy" id="3494"/>
    <lineage>
        <taxon>Eukaryota</taxon>
        <taxon>Viridiplantae</taxon>
        <taxon>Streptophyta</taxon>
        <taxon>Embryophyta</taxon>
        <taxon>Tracheophyta</taxon>
        <taxon>Spermatophyta</taxon>
        <taxon>Magnoliopsida</taxon>
        <taxon>eudicotyledons</taxon>
        <taxon>Gunneridae</taxon>
        <taxon>Pentapetalae</taxon>
        <taxon>rosids</taxon>
        <taxon>fabids</taxon>
        <taxon>Rosales</taxon>
        <taxon>Moraceae</taxon>
        <taxon>Ficeae</taxon>
        <taxon>Ficus</taxon>
    </lineage>
</organism>
<dbReference type="AlphaFoldDB" id="A0AA88CIN3"/>
<dbReference type="SUPFAM" id="SSF51126">
    <property type="entry name" value="Pectin lyase-like"/>
    <property type="match status" value="1"/>
</dbReference>
<evidence type="ECO:0000256" key="4">
    <source>
        <dbReference type="ARBA" id="ARBA00022525"/>
    </source>
</evidence>
<reference evidence="10" key="1">
    <citation type="submission" date="2023-07" db="EMBL/GenBank/DDBJ databases">
        <title>draft genome sequence of fig (Ficus carica).</title>
        <authorList>
            <person name="Takahashi T."/>
            <person name="Nishimura K."/>
        </authorList>
    </citation>
    <scope>NUCLEOTIDE SEQUENCE</scope>
</reference>
<feature type="chain" id="PRO_5041891657" description="Polygalacturonase" evidence="9">
    <location>
        <begin position="25"/>
        <end position="127"/>
    </location>
</feature>
<comment type="subcellular location">
    <subcellularLocation>
        <location evidence="1">Secreted</location>
        <location evidence="1">Cell wall</location>
    </subcellularLocation>
</comment>
<sequence length="127" mass="13100">MGLKLNVTGLTLLLLVLLVSHANAQVFDVTANGAKPNADSTQALLATWKLACASATQSKVVVPKGVFKISQATLAGPCKAPIEFNLQGTLQAPQVGASGFKSGDTWISFDHVNFLTVSGTGVFDGQG</sequence>
<keyword evidence="9" id="KW-0732">Signal</keyword>
<keyword evidence="6 8" id="KW-0326">Glycosidase</keyword>
<evidence type="ECO:0000256" key="1">
    <source>
        <dbReference type="ARBA" id="ARBA00004191"/>
    </source>
</evidence>
<dbReference type="GO" id="GO:0071555">
    <property type="term" value="P:cell wall organization"/>
    <property type="evidence" value="ECO:0007669"/>
    <property type="project" value="UniProtKB-KW"/>
</dbReference>
<dbReference type="GO" id="GO:0004650">
    <property type="term" value="F:polygalacturonase activity"/>
    <property type="evidence" value="ECO:0007669"/>
    <property type="project" value="InterPro"/>
</dbReference>
<dbReference type="PANTHER" id="PTHR31375">
    <property type="match status" value="1"/>
</dbReference>
<dbReference type="EMBL" id="BTGU01004965">
    <property type="protein sequence ID" value="GMN18685.1"/>
    <property type="molecule type" value="Genomic_DNA"/>
</dbReference>
<evidence type="ECO:0000313" key="12">
    <source>
        <dbReference type="Proteomes" id="UP001187192"/>
    </source>
</evidence>
<name>A0AA88CIN3_FICCA</name>
<dbReference type="InterPro" id="IPR011050">
    <property type="entry name" value="Pectin_lyase_fold/virulence"/>
</dbReference>
<evidence type="ECO:0000256" key="2">
    <source>
        <dbReference type="ARBA" id="ARBA00008834"/>
    </source>
</evidence>
<feature type="non-terminal residue" evidence="10">
    <location>
        <position position="127"/>
    </location>
</feature>
<gene>
    <name evidence="10" type="ORF">TIFTF001_046814</name>
    <name evidence="11" type="ORF">TIFTF001_046816</name>
</gene>
<evidence type="ECO:0000256" key="3">
    <source>
        <dbReference type="ARBA" id="ARBA00022512"/>
    </source>
</evidence>